<protein>
    <recommendedName>
        <fullName evidence="3">Glycosyltransferase 2-like domain-containing protein</fullName>
    </recommendedName>
</protein>
<comment type="caution">
    <text evidence="1">The sequence shown here is derived from an EMBL/GenBank/DDBJ whole genome shotgun (WGS) entry which is preliminary data.</text>
</comment>
<evidence type="ECO:0000313" key="2">
    <source>
        <dbReference type="Proteomes" id="UP001501367"/>
    </source>
</evidence>
<name>A0ABP7FG25_9FLAO</name>
<gene>
    <name evidence="1" type="ORF">GCM10022422_19350</name>
</gene>
<dbReference type="EMBL" id="BAABDT010000003">
    <property type="protein sequence ID" value="GAA3736408.1"/>
    <property type="molecule type" value="Genomic_DNA"/>
</dbReference>
<sequence>MFKKLNNKKYEWIIMADEDIFFYDSNLVFDLITYMDKNNYQISGVRNGRLIKHRINNPEVIDTFFYVINYKKYTALSRSKNTKYLFQKFLRIKTILFKIRL</sequence>
<accession>A0ABP7FG25</accession>
<dbReference type="Proteomes" id="UP001501367">
    <property type="component" value="Unassembled WGS sequence"/>
</dbReference>
<evidence type="ECO:0000313" key="1">
    <source>
        <dbReference type="EMBL" id="GAA3736408.1"/>
    </source>
</evidence>
<organism evidence="1 2">
    <name type="scientific">Flavobacterium ginsengisoli</name>
    <dbReference type="NCBI Taxonomy" id="871694"/>
    <lineage>
        <taxon>Bacteria</taxon>
        <taxon>Pseudomonadati</taxon>
        <taxon>Bacteroidota</taxon>
        <taxon>Flavobacteriia</taxon>
        <taxon>Flavobacteriales</taxon>
        <taxon>Flavobacteriaceae</taxon>
        <taxon>Flavobacterium</taxon>
    </lineage>
</organism>
<reference evidence="2" key="1">
    <citation type="journal article" date="2019" name="Int. J. Syst. Evol. Microbiol.">
        <title>The Global Catalogue of Microorganisms (GCM) 10K type strain sequencing project: providing services to taxonomists for standard genome sequencing and annotation.</title>
        <authorList>
            <consortium name="The Broad Institute Genomics Platform"/>
            <consortium name="The Broad Institute Genome Sequencing Center for Infectious Disease"/>
            <person name="Wu L."/>
            <person name="Ma J."/>
        </authorList>
    </citation>
    <scope>NUCLEOTIDE SEQUENCE [LARGE SCALE GENOMIC DNA]</scope>
    <source>
        <strain evidence="2">JCM 17336</strain>
    </source>
</reference>
<evidence type="ECO:0008006" key="3">
    <source>
        <dbReference type="Google" id="ProtNLM"/>
    </source>
</evidence>
<keyword evidence="2" id="KW-1185">Reference proteome</keyword>
<proteinExistence type="predicted"/>